<proteinExistence type="inferred from homology"/>
<evidence type="ECO:0000259" key="5">
    <source>
        <dbReference type="SMART" id="SM01002"/>
    </source>
</evidence>
<dbReference type="InterPro" id="IPR036291">
    <property type="entry name" value="NAD(P)-bd_dom_sf"/>
</dbReference>
<evidence type="ECO:0000256" key="4">
    <source>
        <dbReference type="ARBA" id="ARBA00023002"/>
    </source>
</evidence>
<evidence type="ECO:0000313" key="8">
    <source>
        <dbReference type="Proteomes" id="UP001596302"/>
    </source>
</evidence>
<dbReference type="Proteomes" id="UP001596302">
    <property type="component" value="Unassembled WGS sequence"/>
</dbReference>
<dbReference type="EMBL" id="JBHSQW010000031">
    <property type="protein sequence ID" value="MFC5995380.1"/>
    <property type="molecule type" value="Genomic_DNA"/>
</dbReference>
<keyword evidence="4 7" id="KW-0560">Oxidoreductase</keyword>
<reference evidence="8" key="1">
    <citation type="journal article" date="2019" name="Int. J. Syst. Evol. Microbiol.">
        <title>The Global Catalogue of Microorganisms (GCM) 10K type strain sequencing project: providing services to taxonomists for standard genome sequencing and annotation.</title>
        <authorList>
            <consortium name="The Broad Institute Genomics Platform"/>
            <consortium name="The Broad Institute Genome Sequencing Center for Infectious Disease"/>
            <person name="Wu L."/>
            <person name="Ma J."/>
        </authorList>
    </citation>
    <scope>NUCLEOTIDE SEQUENCE [LARGE SCALE GENOMIC DNA]</scope>
    <source>
        <strain evidence="8">CCM 8391</strain>
    </source>
</reference>
<comment type="pathway">
    <text evidence="1">Amino-acid degradation; L-alanine degradation via dehydrogenase pathway; NH(3) and pyruvate from L-alanine: step 1/1.</text>
</comment>
<dbReference type="SUPFAM" id="SSF51735">
    <property type="entry name" value="NAD(P)-binding Rossmann-fold domains"/>
    <property type="match status" value="1"/>
</dbReference>
<comment type="similarity">
    <text evidence="2">Belongs to the AlaDH/PNT family.</text>
</comment>
<dbReference type="PANTHER" id="PTHR42795">
    <property type="entry name" value="ALANINE DEHYDROGENASE"/>
    <property type="match status" value="1"/>
</dbReference>
<evidence type="ECO:0000256" key="3">
    <source>
        <dbReference type="ARBA" id="ARBA00012897"/>
    </source>
</evidence>
<dbReference type="RefSeq" id="WP_379585401.1">
    <property type="nucleotide sequence ID" value="NZ_JBHSQW010000031.1"/>
</dbReference>
<dbReference type="InterPro" id="IPR007886">
    <property type="entry name" value="AlaDH/PNT_N"/>
</dbReference>
<feature type="domain" description="Alanine dehydrogenase/pyridine nucleotide transhydrogenase N-terminal" evidence="6">
    <location>
        <begin position="4"/>
        <end position="137"/>
    </location>
</feature>
<dbReference type="InterPro" id="IPR008141">
    <property type="entry name" value="Ala_DH"/>
</dbReference>
<protein>
    <recommendedName>
        <fullName evidence="3">alanine dehydrogenase</fullName>
        <ecNumber evidence="3">1.4.1.1</ecNumber>
    </recommendedName>
</protein>
<evidence type="ECO:0000313" key="7">
    <source>
        <dbReference type="EMBL" id="MFC5995380.1"/>
    </source>
</evidence>
<dbReference type="PANTHER" id="PTHR42795:SF1">
    <property type="entry name" value="ALANINE DEHYDROGENASE"/>
    <property type="match status" value="1"/>
</dbReference>
<dbReference type="SMART" id="SM01002">
    <property type="entry name" value="AlaDh_PNT_C"/>
    <property type="match status" value="1"/>
</dbReference>
<dbReference type="SMART" id="SM01003">
    <property type="entry name" value="AlaDh_PNT_N"/>
    <property type="match status" value="1"/>
</dbReference>
<organism evidence="7 8">
    <name type="scientific">Pseudonocardia hispaniensis</name>
    <dbReference type="NCBI Taxonomy" id="904933"/>
    <lineage>
        <taxon>Bacteria</taxon>
        <taxon>Bacillati</taxon>
        <taxon>Actinomycetota</taxon>
        <taxon>Actinomycetes</taxon>
        <taxon>Pseudonocardiales</taxon>
        <taxon>Pseudonocardiaceae</taxon>
        <taxon>Pseudonocardia</taxon>
    </lineage>
</organism>
<sequence length="354" mass="37196">MKIGVPTESMEHEDRVALTPAGVEQLVAVGHQVYVQAGAGVGAAMADQEYRSVGAGVVDTADEVWAESELVVKVEAPVEGEFERMRPGQVLFCYLHLAASRRRTEALLEHGVTAIAYEEVQGWDGVRPLRVPMSEIAGRLAVQVGARHRTRPAVRVVVLGAGVVGTSAVAAAAGCGAEVALLDVDPDRLREVDRRYRGRVRTCLASGFEVARALCDADLVIGAVGVPVGPAPTIVTSEMVADMRSGAVLVDVAIDEGGCFEGSRPTTLADPTFAVHGTRFCCVPNLPSVVPRIATRALTDATLSYVDALAGKGVDRAVREDRSLALGLSTCRGRITSEPVAATHDLPFARAVAS</sequence>
<dbReference type="InterPro" id="IPR007698">
    <property type="entry name" value="AlaDH/PNT_NAD(H)-bd"/>
</dbReference>
<evidence type="ECO:0000256" key="2">
    <source>
        <dbReference type="ARBA" id="ARBA00005689"/>
    </source>
</evidence>
<dbReference type="Gene3D" id="3.40.50.720">
    <property type="entry name" value="NAD(P)-binding Rossmann-like Domain"/>
    <property type="match status" value="2"/>
</dbReference>
<comment type="caution">
    <text evidence="7">The sequence shown here is derived from an EMBL/GenBank/DDBJ whole genome shotgun (WGS) entry which is preliminary data.</text>
</comment>
<name>A0ABW1J4F7_9PSEU</name>
<accession>A0ABW1J4F7</accession>
<feature type="domain" description="Alanine dehydrogenase/pyridine nucleotide transhydrogenase NAD(H)-binding" evidence="5">
    <location>
        <begin position="133"/>
        <end position="282"/>
    </location>
</feature>
<keyword evidence="8" id="KW-1185">Reference proteome</keyword>
<dbReference type="Pfam" id="PF05222">
    <property type="entry name" value="AlaDh_PNT_N"/>
    <property type="match status" value="1"/>
</dbReference>
<evidence type="ECO:0000256" key="1">
    <source>
        <dbReference type="ARBA" id="ARBA00005206"/>
    </source>
</evidence>
<dbReference type="NCBIfam" id="TIGR00518">
    <property type="entry name" value="alaDH"/>
    <property type="match status" value="1"/>
</dbReference>
<gene>
    <name evidence="7" type="primary">ald</name>
    <name evidence="7" type="ORF">ACFQE5_14290</name>
</gene>
<evidence type="ECO:0000259" key="6">
    <source>
        <dbReference type="SMART" id="SM01003"/>
    </source>
</evidence>
<dbReference type="GO" id="GO:0000286">
    <property type="term" value="F:alanine dehydrogenase activity"/>
    <property type="evidence" value="ECO:0007669"/>
    <property type="project" value="UniProtKB-EC"/>
</dbReference>
<dbReference type="Pfam" id="PF01262">
    <property type="entry name" value="AlaDh_PNT_C"/>
    <property type="match status" value="1"/>
</dbReference>
<dbReference type="EC" id="1.4.1.1" evidence="3"/>
<dbReference type="CDD" id="cd05305">
    <property type="entry name" value="L-AlaDH"/>
    <property type="match status" value="1"/>
</dbReference>
<dbReference type="SUPFAM" id="SSF52283">
    <property type="entry name" value="Formate/glycerate dehydrogenase catalytic domain-like"/>
    <property type="match status" value="1"/>
</dbReference>